<name>A0A517ZF85_9PLAN</name>
<feature type="signal peptide" evidence="1">
    <location>
        <begin position="1"/>
        <end position="27"/>
    </location>
</feature>
<dbReference type="InterPro" id="IPR006311">
    <property type="entry name" value="TAT_signal"/>
</dbReference>
<evidence type="ECO:0000313" key="3">
    <source>
        <dbReference type="Proteomes" id="UP000320496"/>
    </source>
</evidence>
<dbReference type="PROSITE" id="PS51318">
    <property type="entry name" value="TAT"/>
    <property type="match status" value="1"/>
</dbReference>
<evidence type="ECO:0000313" key="2">
    <source>
        <dbReference type="EMBL" id="QDU41092.1"/>
    </source>
</evidence>
<sequence precursor="true">MSLSRRDLLKATAALSPSLFVPMTALADDRPPVRTITRGPKHHWFGYYDKLEFDPTNRYVLSNEVDFEHRTPRADDVIRVGMVDTGDGDRWVELGTSRAWGWQQGCMLQWLPESSSEVIWNDRQGDRFVSHVLDVKTGEKRTLSAPVYTLSPNGRFAMSADFARIQVMRPGYGYVGLPDQHGDDVAPADSGVFLVDLATGEKHLVLSLADVAAIPHQGELLKNVWHYFNHLLVSPDSRRFIVLHRWRARDPQTGGPTGRFWTRMLTVNIDGSDLYVLDPSGHTSHFIWRDPEHVCMWTKPEGKPAAFYLFRDKTREIEVVGEGVMTRNGHNTYLPTGNNEWILNDTYPDSGRMQRPYLFHVPTGRRIELGAFHLPREYSGEWRCDTHPRSSNDGRLVAIDSPHTGEGRQVHLIDVSDIVG</sequence>
<dbReference type="KEGG" id="mri:Mal4_54570"/>
<accession>A0A517ZF85</accession>
<keyword evidence="1" id="KW-0732">Signal</keyword>
<dbReference type="RefSeq" id="WP_145372309.1">
    <property type="nucleotide sequence ID" value="NZ_CP036275.1"/>
</dbReference>
<organism evidence="2 3">
    <name type="scientific">Maioricimonas rarisocia</name>
    <dbReference type="NCBI Taxonomy" id="2528026"/>
    <lineage>
        <taxon>Bacteria</taxon>
        <taxon>Pseudomonadati</taxon>
        <taxon>Planctomycetota</taxon>
        <taxon>Planctomycetia</taxon>
        <taxon>Planctomycetales</taxon>
        <taxon>Planctomycetaceae</taxon>
        <taxon>Maioricimonas</taxon>
    </lineage>
</organism>
<dbReference type="OrthoDB" id="5174394at2"/>
<reference evidence="2 3" key="1">
    <citation type="submission" date="2019-02" db="EMBL/GenBank/DDBJ databases">
        <title>Deep-cultivation of Planctomycetes and their phenomic and genomic characterization uncovers novel biology.</title>
        <authorList>
            <person name="Wiegand S."/>
            <person name="Jogler M."/>
            <person name="Boedeker C."/>
            <person name="Pinto D."/>
            <person name="Vollmers J."/>
            <person name="Rivas-Marin E."/>
            <person name="Kohn T."/>
            <person name="Peeters S.H."/>
            <person name="Heuer A."/>
            <person name="Rast P."/>
            <person name="Oberbeckmann S."/>
            <person name="Bunk B."/>
            <person name="Jeske O."/>
            <person name="Meyerdierks A."/>
            <person name="Storesund J.E."/>
            <person name="Kallscheuer N."/>
            <person name="Luecker S."/>
            <person name="Lage O.M."/>
            <person name="Pohl T."/>
            <person name="Merkel B.J."/>
            <person name="Hornburger P."/>
            <person name="Mueller R.-W."/>
            <person name="Bruemmer F."/>
            <person name="Labrenz M."/>
            <person name="Spormann A.M."/>
            <person name="Op den Camp H."/>
            <person name="Overmann J."/>
            <person name="Amann R."/>
            <person name="Jetten M.S.M."/>
            <person name="Mascher T."/>
            <person name="Medema M.H."/>
            <person name="Devos D.P."/>
            <person name="Kaster A.-K."/>
            <person name="Ovreas L."/>
            <person name="Rohde M."/>
            <person name="Galperin M.Y."/>
            <person name="Jogler C."/>
        </authorList>
    </citation>
    <scope>NUCLEOTIDE SEQUENCE [LARGE SCALE GENOMIC DNA]</scope>
    <source>
        <strain evidence="2 3">Mal4</strain>
    </source>
</reference>
<proteinExistence type="predicted"/>
<dbReference type="Proteomes" id="UP000320496">
    <property type="component" value="Chromosome"/>
</dbReference>
<keyword evidence="3" id="KW-1185">Reference proteome</keyword>
<dbReference type="SUPFAM" id="SSF82171">
    <property type="entry name" value="DPP6 N-terminal domain-like"/>
    <property type="match status" value="1"/>
</dbReference>
<dbReference type="AlphaFoldDB" id="A0A517ZF85"/>
<evidence type="ECO:0000256" key="1">
    <source>
        <dbReference type="SAM" id="SignalP"/>
    </source>
</evidence>
<protein>
    <submittedName>
        <fullName evidence="2">Uncharacterized protein</fullName>
    </submittedName>
</protein>
<feature type="chain" id="PRO_5021734351" evidence="1">
    <location>
        <begin position="28"/>
        <end position="420"/>
    </location>
</feature>
<dbReference type="EMBL" id="CP036275">
    <property type="protein sequence ID" value="QDU41092.1"/>
    <property type="molecule type" value="Genomic_DNA"/>
</dbReference>
<gene>
    <name evidence="2" type="ORF">Mal4_54570</name>
</gene>